<dbReference type="PROSITE" id="PS50850">
    <property type="entry name" value="MFS"/>
    <property type="match status" value="1"/>
</dbReference>
<name>A0ABR1BER8_POLSC</name>
<keyword evidence="5 7" id="KW-1133">Transmembrane helix</keyword>
<evidence type="ECO:0000313" key="9">
    <source>
        <dbReference type="EMBL" id="KAK6641926.1"/>
    </source>
</evidence>
<feature type="transmembrane region" description="Helical" evidence="7">
    <location>
        <begin position="111"/>
        <end position="138"/>
    </location>
</feature>
<feature type="transmembrane region" description="Helical" evidence="7">
    <location>
        <begin position="334"/>
        <end position="356"/>
    </location>
</feature>
<evidence type="ECO:0000259" key="8">
    <source>
        <dbReference type="PROSITE" id="PS50850"/>
    </source>
</evidence>
<keyword evidence="3" id="KW-0813">Transport</keyword>
<proteinExistence type="inferred from homology"/>
<evidence type="ECO:0000256" key="1">
    <source>
        <dbReference type="ARBA" id="ARBA00004141"/>
    </source>
</evidence>
<evidence type="ECO:0000256" key="4">
    <source>
        <dbReference type="ARBA" id="ARBA00022692"/>
    </source>
</evidence>
<dbReference type="Proteomes" id="UP001359485">
    <property type="component" value="Unassembled WGS sequence"/>
</dbReference>
<comment type="similarity">
    <text evidence="2">Belongs to the major facilitator superfamily.</text>
</comment>
<feature type="transmembrane region" description="Helical" evidence="7">
    <location>
        <begin position="45"/>
        <end position="70"/>
    </location>
</feature>
<dbReference type="PANTHER" id="PTHR23511:SF38">
    <property type="entry name" value="SYNAPTIC VESICLE 2-RELATED PROTEIN-LIKE PROTEIN"/>
    <property type="match status" value="1"/>
</dbReference>
<dbReference type="InterPro" id="IPR011701">
    <property type="entry name" value="MFS"/>
</dbReference>
<feature type="transmembrane region" description="Helical" evidence="7">
    <location>
        <begin position="404"/>
        <end position="426"/>
    </location>
</feature>
<evidence type="ECO:0000256" key="2">
    <source>
        <dbReference type="ARBA" id="ARBA00008335"/>
    </source>
</evidence>
<gene>
    <name evidence="9" type="ORF">RUM44_013646</name>
</gene>
<feature type="transmembrane region" description="Helical" evidence="7">
    <location>
        <begin position="193"/>
        <end position="211"/>
    </location>
</feature>
<dbReference type="PANTHER" id="PTHR23511">
    <property type="entry name" value="SYNAPTIC VESICLE GLYCOPROTEIN 2"/>
    <property type="match status" value="1"/>
</dbReference>
<evidence type="ECO:0000256" key="7">
    <source>
        <dbReference type="SAM" id="Phobius"/>
    </source>
</evidence>
<evidence type="ECO:0000256" key="6">
    <source>
        <dbReference type="ARBA" id="ARBA00023136"/>
    </source>
</evidence>
<feature type="transmembrane region" description="Helical" evidence="7">
    <location>
        <begin position="433"/>
        <end position="453"/>
    </location>
</feature>
<dbReference type="InterPro" id="IPR005828">
    <property type="entry name" value="MFS_sugar_transport-like"/>
</dbReference>
<feature type="domain" description="Major facilitator superfamily (MFS) profile" evidence="8">
    <location>
        <begin position="45"/>
        <end position="545"/>
    </location>
</feature>
<dbReference type="SUPFAM" id="SSF103473">
    <property type="entry name" value="MFS general substrate transporter"/>
    <property type="match status" value="1"/>
</dbReference>
<evidence type="ECO:0000256" key="5">
    <source>
        <dbReference type="ARBA" id="ARBA00022989"/>
    </source>
</evidence>
<keyword evidence="4 7" id="KW-0812">Transmembrane</keyword>
<reference evidence="9 10" key="1">
    <citation type="submission" date="2023-09" db="EMBL/GenBank/DDBJ databases">
        <title>Genomes of two closely related lineages of the louse Polyplax serrata with different host specificities.</title>
        <authorList>
            <person name="Martinu J."/>
            <person name="Tarabai H."/>
            <person name="Stefka J."/>
            <person name="Hypsa V."/>
        </authorList>
    </citation>
    <scope>NUCLEOTIDE SEQUENCE [LARGE SCALE GENOMIC DNA]</scope>
    <source>
        <strain evidence="9">98ZLc_SE</strain>
    </source>
</reference>
<protein>
    <recommendedName>
        <fullName evidence="8">Major facilitator superfamily (MFS) profile domain-containing protein</fullName>
    </recommendedName>
</protein>
<dbReference type="InterPro" id="IPR020846">
    <property type="entry name" value="MFS_dom"/>
</dbReference>
<dbReference type="EMBL" id="JAWJWF010000001">
    <property type="protein sequence ID" value="KAK6641926.1"/>
    <property type="molecule type" value="Genomic_DNA"/>
</dbReference>
<feature type="transmembrane region" description="Helical" evidence="7">
    <location>
        <begin position="459"/>
        <end position="480"/>
    </location>
</feature>
<keyword evidence="6 7" id="KW-0472">Membrane</keyword>
<organism evidence="9 10">
    <name type="scientific">Polyplax serrata</name>
    <name type="common">Common mouse louse</name>
    <dbReference type="NCBI Taxonomy" id="468196"/>
    <lineage>
        <taxon>Eukaryota</taxon>
        <taxon>Metazoa</taxon>
        <taxon>Ecdysozoa</taxon>
        <taxon>Arthropoda</taxon>
        <taxon>Hexapoda</taxon>
        <taxon>Insecta</taxon>
        <taxon>Pterygota</taxon>
        <taxon>Neoptera</taxon>
        <taxon>Paraneoptera</taxon>
        <taxon>Psocodea</taxon>
        <taxon>Troctomorpha</taxon>
        <taxon>Phthiraptera</taxon>
        <taxon>Anoplura</taxon>
        <taxon>Polyplacidae</taxon>
        <taxon>Polyplax</taxon>
    </lineage>
</organism>
<feature type="transmembrane region" description="Helical" evidence="7">
    <location>
        <begin position="492"/>
        <end position="514"/>
    </location>
</feature>
<feature type="transmembrane region" description="Helical" evidence="7">
    <location>
        <begin position="82"/>
        <end position="99"/>
    </location>
</feature>
<evidence type="ECO:0000256" key="3">
    <source>
        <dbReference type="ARBA" id="ARBA00022448"/>
    </source>
</evidence>
<comment type="subcellular location">
    <subcellularLocation>
        <location evidence="1">Membrane</location>
        <topology evidence="1">Multi-pass membrane protein</topology>
    </subcellularLocation>
</comment>
<sequence length="549" mass="61140">MGLDFTEGIGSDFEHAVTHTGTSEKLLSLLSKILRERFGKFHRTLLFICGLIYANTALGITILCFVLPSAQCDFQMTSQDKGLLTAAPMLGMVIGSYFWGCLADTRGRKVVLVATLLMDGICGLASSISQYFTVFLVLRFFSGFAYNGNCFPVPWRVSVDQIQREASMLDGTLLDRGNHSFASLAQGYHPHPLLLMSTVIAWLVIPLDINYETEYFVFRSWNLFVALCSLPSIFLGVWLCIFPESPKYLIEGEMFDEALNVFREMYSLNTGNPPDEYPVKYLKEKVRNMSVASVQSVTSVKSIKTIKTRRDFKILFNEIWWQTKALCKPPHLKYTVLTCLIQFGLTTSYYTLMIWFPELFYRFEEFDMAHPNQTASVCEVSSVFVNATTGVEEQFCGDPLDDSVFLHTLIIGLACIPTSVWLPLGVHRLGAKFFLVFSLLVSGAVTMGLYFVQTATQNLILSCIFEAFTSMGISTVYCMVVDLFPTNLRVMAAALSLTFGRGGALLGNLIFGFLIDMNCIVPIALFSAMLFLSGVLGLTLPSTGVSDLE</sequence>
<accession>A0ABR1BER8</accession>
<keyword evidence="10" id="KW-1185">Reference proteome</keyword>
<dbReference type="Gene3D" id="1.20.1250.20">
    <property type="entry name" value="MFS general substrate transporter like domains"/>
    <property type="match status" value="1"/>
</dbReference>
<dbReference type="Pfam" id="PF07690">
    <property type="entry name" value="MFS_1"/>
    <property type="match status" value="1"/>
</dbReference>
<feature type="transmembrane region" description="Helical" evidence="7">
    <location>
        <begin position="223"/>
        <end position="242"/>
    </location>
</feature>
<comment type="caution">
    <text evidence="9">The sequence shown here is derived from an EMBL/GenBank/DDBJ whole genome shotgun (WGS) entry which is preliminary data.</text>
</comment>
<evidence type="ECO:0000313" key="10">
    <source>
        <dbReference type="Proteomes" id="UP001359485"/>
    </source>
</evidence>
<dbReference type="InterPro" id="IPR036259">
    <property type="entry name" value="MFS_trans_sf"/>
</dbReference>
<dbReference type="Pfam" id="PF00083">
    <property type="entry name" value="Sugar_tr"/>
    <property type="match status" value="1"/>
</dbReference>
<feature type="transmembrane region" description="Helical" evidence="7">
    <location>
        <begin position="520"/>
        <end position="540"/>
    </location>
</feature>